<evidence type="ECO:0000313" key="9">
    <source>
        <dbReference type="Proteomes" id="UP000027920"/>
    </source>
</evidence>
<dbReference type="GO" id="GO:0008270">
    <property type="term" value="F:zinc ion binding"/>
    <property type="evidence" value="ECO:0007669"/>
    <property type="project" value="InterPro"/>
</dbReference>
<dbReference type="PANTHER" id="PTHR47171">
    <property type="entry name" value="FARA-RELATED"/>
    <property type="match status" value="1"/>
</dbReference>
<keyword evidence="2" id="KW-0805">Transcription regulation</keyword>
<evidence type="ECO:0000259" key="7">
    <source>
        <dbReference type="SMART" id="SM00906"/>
    </source>
</evidence>
<feature type="domain" description="Xylanolytic transcriptional activator regulatory" evidence="7">
    <location>
        <begin position="303"/>
        <end position="375"/>
    </location>
</feature>
<dbReference type="GO" id="GO:0003677">
    <property type="term" value="F:DNA binding"/>
    <property type="evidence" value="ECO:0007669"/>
    <property type="project" value="UniProtKB-KW"/>
</dbReference>
<reference evidence="8 9" key="1">
    <citation type="submission" date="2013-03" db="EMBL/GenBank/DDBJ databases">
        <title>The Genome Sequence of Exophiala aquamarina CBS 119918.</title>
        <authorList>
            <consortium name="The Broad Institute Genomics Platform"/>
            <person name="Cuomo C."/>
            <person name="de Hoog S."/>
            <person name="Gorbushina A."/>
            <person name="Walker B."/>
            <person name="Young S.K."/>
            <person name="Zeng Q."/>
            <person name="Gargeya S."/>
            <person name="Fitzgerald M."/>
            <person name="Haas B."/>
            <person name="Abouelleil A."/>
            <person name="Allen A.W."/>
            <person name="Alvarado L."/>
            <person name="Arachchi H.M."/>
            <person name="Berlin A.M."/>
            <person name="Chapman S.B."/>
            <person name="Gainer-Dewar J."/>
            <person name="Goldberg J."/>
            <person name="Griggs A."/>
            <person name="Gujja S."/>
            <person name="Hansen M."/>
            <person name="Howarth C."/>
            <person name="Imamovic A."/>
            <person name="Ireland A."/>
            <person name="Larimer J."/>
            <person name="McCowan C."/>
            <person name="Murphy C."/>
            <person name="Pearson M."/>
            <person name="Poon T.W."/>
            <person name="Priest M."/>
            <person name="Roberts A."/>
            <person name="Saif S."/>
            <person name="Shea T."/>
            <person name="Sisk P."/>
            <person name="Sykes S."/>
            <person name="Wortman J."/>
            <person name="Nusbaum C."/>
            <person name="Birren B."/>
        </authorList>
    </citation>
    <scope>NUCLEOTIDE SEQUENCE [LARGE SCALE GENOMIC DNA]</scope>
    <source>
        <strain evidence="8 9">CBS 119918</strain>
    </source>
</reference>
<evidence type="ECO:0000313" key="8">
    <source>
        <dbReference type="EMBL" id="KEF56410.1"/>
    </source>
</evidence>
<dbReference type="PANTHER" id="PTHR47171:SF1">
    <property type="entry name" value="ZN(II)2CYS6 TRANSCRIPTION FACTOR (EUROFUNG)"/>
    <property type="match status" value="1"/>
</dbReference>
<sequence length="533" mass="60215">MLKLHQHADPVPADRVQKGSKFTASTSTAHDETQPSAAVASRERPGVRSPRTLLSPVLDVTKQPDGRYLRVEQLEILPNFPSPQLKNGSPYLPKEGSENLYARLSELPLAPPPGRNLQGVQTLYLGESWLLTYVVQKVMNVDAESDSSSPSTIQVPLPASVGDKPENLGYDARLNAEEIECLNIRGAFILPENSVSNKLIQTFFERVFPAFPIFDREEFAQLYESGQQSLLVLNAIYAVASTICDEKVITKAGFEDRNAARKTFIKRAKALHDADHETNKVALIQSVFLLSFLWSGSMDEKDMFYWLSIAIGNAQGKGMHRSTKESTLRTKDRRLWKRIWWSLYVRDRHCSGNIGRPLRIRDDDYDVEPLEESDFEEEFTQNVSTLGIYGKQSRMHVLYVIAMSKLSEICKTSGKAPIQFPTCKTRPTLSCEELSSDLTQWRMQLPPELRNSEYEGEDSFWAQLLDLTYSQHVILLHRPENNQARADTKLAQSTAVSAAKRITSIVEDFLTLGLLRHSQLQIHHGALRDVKKD</sequence>
<dbReference type="VEuPathDB" id="FungiDB:A1O9_07991"/>
<dbReference type="InterPro" id="IPR052073">
    <property type="entry name" value="Amide_Lactam_Regulators"/>
</dbReference>
<protein>
    <recommendedName>
        <fullName evidence="7">Xylanolytic transcriptional activator regulatory domain-containing protein</fullName>
    </recommendedName>
</protein>
<dbReference type="Pfam" id="PF04082">
    <property type="entry name" value="Fungal_trans"/>
    <property type="match status" value="1"/>
</dbReference>
<name>A0A072PLL1_9EURO</name>
<evidence type="ECO:0000256" key="2">
    <source>
        <dbReference type="ARBA" id="ARBA00023015"/>
    </source>
</evidence>
<dbReference type="AlphaFoldDB" id="A0A072PLL1"/>
<dbReference type="HOGENOM" id="CLU_006329_5_3_1"/>
<keyword evidence="1" id="KW-0862">Zinc</keyword>
<keyword evidence="4" id="KW-0804">Transcription</keyword>
<keyword evidence="9" id="KW-1185">Reference proteome</keyword>
<feature type="region of interest" description="Disordered" evidence="6">
    <location>
        <begin position="1"/>
        <end position="51"/>
    </location>
</feature>
<organism evidence="8 9">
    <name type="scientific">Exophiala aquamarina CBS 119918</name>
    <dbReference type="NCBI Taxonomy" id="1182545"/>
    <lineage>
        <taxon>Eukaryota</taxon>
        <taxon>Fungi</taxon>
        <taxon>Dikarya</taxon>
        <taxon>Ascomycota</taxon>
        <taxon>Pezizomycotina</taxon>
        <taxon>Eurotiomycetes</taxon>
        <taxon>Chaetothyriomycetidae</taxon>
        <taxon>Chaetothyriales</taxon>
        <taxon>Herpotrichiellaceae</taxon>
        <taxon>Exophiala</taxon>
    </lineage>
</organism>
<dbReference type="InterPro" id="IPR007219">
    <property type="entry name" value="XnlR_reg_dom"/>
</dbReference>
<dbReference type="EMBL" id="AMGV01000006">
    <property type="protein sequence ID" value="KEF56410.1"/>
    <property type="molecule type" value="Genomic_DNA"/>
</dbReference>
<accession>A0A072PLL1</accession>
<keyword evidence="3" id="KW-0238">DNA-binding</keyword>
<dbReference type="STRING" id="1182545.A0A072PLL1"/>
<gene>
    <name evidence="8" type="ORF">A1O9_07991</name>
</gene>
<proteinExistence type="predicted"/>
<dbReference type="Proteomes" id="UP000027920">
    <property type="component" value="Unassembled WGS sequence"/>
</dbReference>
<keyword evidence="5" id="KW-0539">Nucleus</keyword>
<comment type="caution">
    <text evidence="8">The sequence shown here is derived from an EMBL/GenBank/DDBJ whole genome shotgun (WGS) entry which is preliminary data.</text>
</comment>
<dbReference type="GO" id="GO:0006351">
    <property type="term" value="P:DNA-templated transcription"/>
    <property type="evidence" value="ECO:0007669"/>
    <property type="project" value="InterPro"/>
</dbReference>
<dbReference type="RefSeq" id="XP_013259000.1">
    <property type="nucleotide sequence ID" value="XM_013403546.1"/>
</dbReference>
<evidence type="ECO:0000256" key="3">
    <source>
        <dbReference type="ARBA" id="ARBA00023125"/>
    </source>
</evidence>
<dbReference type="CDD" id="cd12148">
    <property type="entry name" value="fungal_TF_MHR"/>
    <property type="match status" value="1"/>
</dbReference>
<dbReference type="GeneID" id="25282904"/>
<evidence type="ECO:0000256" key="1">
    <source>
        <dbReference type="ARBA" id="ARBA00022833"/>
    </source>
</evidence>
<dbReference type="SMART" id="SM00906">
    <property type="entry name" value="Fungal_trans"/>
    <property type="match status" value="1"/>
</dbReference>
<dbReference type="OrthoDB" id="5121955at2759"/>
<evidence type="ECO:0000256" key="5">
    <source>
        <dbReference type="ARBA" id="ARBA00023242"/>
    </source>
</evidence>
<evidence type="ECO:0000256" key="4">
    <source>
        <dbReference type="ARBA" id="ARBA00023163"/>
    </source>
</evidence>
<evidence type="ECO:0000256" key="6">
    <source>
        <dbReference type="SAM" id="MobiDB-lite"/>
    </source>
</evidence>